<dbReference type="PANTHER" id="PTHR12110">
    <property type="entry name" value="HYDROXYPYRUVATE ISOMERASE"/>
    <property type="match status" value="1"/>
</dbReference>
<evidence type="ECO:0000313" key="3">
    <source>
        <dbReference type="Proteomes" id="UP000321491"/>
    </source>
</evidence>
<dbReference type="PANTHER" id="PTHR12110:SF21">
    <property type="entry name" value="XYLOSE ISOMERASE-LIKE TIM BARREL DOMAIN-CONTAINING PROTEIN"/>
    <property type="match status" value="1"/>
</dbReference>
<name>A0A511UU43_9BACI</name>
<accession>A0A511UU43</accession>
<gene>
    <name evidence="2" type="ORF">CQU01_03470</name>
</gene>
<dbReference type="RefSeq" id="WP_146935060.1">
    <property type="nucleotide sequence ID" value="NZ_BJXW01000004.1"/>
</dbReference>
<sequence>MHYSISTYTLFHLSIDQAIERLIHDGWKSIEVMGEGKYHGRPLLYMEQMKLKEIASLVKKNNVSLGFHLPVTGFNPASVDESTETIWAKCLSIMEVIDVNYVLLHPGTNTSIQAGIESTALFIKKMLRDLPEMIKIVIENVPYKEGSIGTSIEELISIIDHVNDDRVGIMLDTGHCYMNAQEHFLKECEKAFPYLYGLHINDNHGQHDEHLQIGEGVIPFKQFFLRLGKRDIEYVLETNTIKRAEHSKLHIEKFLTKSTRCNLRVSIESDYKYER</sequence>
<evidence type="ECO:0000259" key="1">
    <source>
        <dbReference type="Pfam" id="PF01261"/>
    </source>
</evidence>
<feature type="domain" description="Xylose isomerase-like TIM barrel" evidence="1">
    <location>
        <begin position="26"/>
        <end position="239"/>
    </location>
</feature>
<dbReference type="GO" id="GO:0003677">
    <property type="term" value="F:DNA binding"/>
    <property type="evidence" value="ECO:0007669"/>
    <property type="project" value="InterPro"/>
</dbReference>
<dbReference type="InterPro" id="IPR050312">
    <property type="entry name" value="IolE/XylAMocC-like"/>
</dbReference>
<reference evidence="2 3" key="1">
    <citation type="submission" date="2019-07" db="EMBL/GenBank/DDBJ databases">
        <title>Whole genome shotgun sequence of Cerasibacillus quisquiliarum NBRC 102429.</title>
        <authorList>
            <person name="Hosoyama A."/>
            <person name="Uohara A."/>
            <person name="Ohji S."/>
            <person name="Ichikawa N."/>
        </authorList>
    </citation>
    <scope>NUCLEOTIDE SEQUENCE [LARGE SCALE GENOMIC DNA]</scope>
    <source>
        <strain evidence="2 3">NBRC 102429</strain>
    </source>
</reference>
<keyword evidence="3" id="KW-1185">Reference proteome</keyword>
<dbReference type="Proteomes" id="UP000321491">
    <property type="component" value="Unassembled WGS sequence"/>
</dbReference>
<dbReference type="SMART" id="SM00518">
    <property type="entry name" value="AP2Ec"/>
    <property type="match status" value="1"/>
</dbReference>
<dbReference type="InterPro" id="IPR001719">
    <property type="entry name" value="AP_endonuc_2"/>
</dbReference>
<dbReference type="Gene3D" id="3.20.20.150">
    <property type="entry name" value="Divalent-metal-dependent TIM barrel enzymes"/>
    <property type="match status" value="1"/>
</dbReference>
<dbReference type="AlphaFoldDB" id="A0A511UU43"/>
<evidence type="ECO:0000313" key="2">
    <source>
        <dbReference type="EMBL" id="GEN30109.1"/>
    </source>
</evidence>
<dbReference type="InterPro" id="IPR036237">
    <property type="entry name" value="Xyl_isomerase-like_sf"/>
</dbReference>
<proteinExistence type="predicted"/>
<organism evidence="2 3">
    <name type="scientific">Cerasibacillus quisquiliarum</name>
    <dbReference type="NCBI Taxonomy" id="227865"/>
    <lineage>
        <taxon>Bacteria</taxon>
        <taxon>Bacillati</taxon>
        <taxon>Bacillota</taxon>
        <taxon>Bacilli</taxon>
        <taxon>Bacillales</taxon>
        <taxon>Bacillaceae</taxon>
        <taxon>Cerasibacillus</taxon>
    </lineage>
</organism>
<dbReference type="EMBL" id="BJXW01000004">
    <property type="protein sequence ID" value="GEN30109.1"/>
    <property type="molecule type" value="Genomic_DNA"/>
</dbReference>
<dbReference type="GO" id="GO:0008270">
    <property type="term" value="F:zinc ion binding"/>
    <property type="evidence" value="ECO:0007669"/>
    <property type="project" value="InterPro"/>
</dbReference>
<dbReference type="SUPFAM" id="SSF51658">
    <property type="entry name" value="Xylose isomerase-like"/>
    <property type="match status" value="1"/>
</dbReference>
<protein>
    <recommendedName>
        <fullName evidence="1">Xylose isomerase-like TIM barrel domain-containing protein</fullName>
    </recommendedName>
</protein>
<dbReference type="GO" id="GO:0006281">
    <property type="term" value="P:DNA repair"/>
    <property type="evidence" value="ECO:0007669"/>
    <property type="project" value="InterPro"/>
</dbReference>
<dbReference type="Pfam" id="PF01261">
    <property type="entry name" value="AP_endonuc_2"/>
    <property type="match status" value="1"/>
</dbReference>
<comment type="caution">
    <text evidence="2">The sequence shown here is derived from an EMBL/GenBank/DDBJ whole genome shotgun (WGS) entry which is preliminary data.</text>
</comment>
<dbReference type="InterPro" id="IPR013022">
    <property type="entry name" value="Xyl_isomerase-like_TIM-brl"/>
</dbReference>
<dbReference type="OrthoDB" id="110795at2"/>